<evidence type="ECO:0000256" key="6">
    <source>
        <dbReference type="ARBA" id="ARBA00022827"/>
    </source>
</evidence>
<keyword evidence="12" id="KW-0472">Membrane</keyword>
<dbReference type="eggNOG" id="COG1477">
    <property type="taxonomic scope" value="Bacteria"/>
</dbReference>
<evidence type="ECO:0000256" key="10">
    <source>
        <dbReference type="PIRNR" id="PIRNR006268"/>
    </source>
</evidence>
<dbReference type="EC" id="2.7.1.180" evidence="1 10"/>
<keyword evidence="4 10" id="KW-0808">Transferase</keyword>
<keyword evidence="14" id="KW-1185">Reference proteome</keyword>
<reference evidence="13 14" key="1">
    <citation type="submission" date="2012-12" db="EMBL/GenBank/DDBJ databases">
        <title>Genome assembly of Fulvivirga imtechensis AK7.</title>
        <authorList>
            <person name="Nupur N."/>
            <person name="Khatri I."/>
            <person name="Kumar R."/>
            <person name="Subramanian S."/>
            <person name="Pinnaka A."/>
        </authorList>
    </citation>
    <scope>NUCLEOTIDE SEQUENCE [LARGE SCALE GENOMIC DNA]</scope>
    <source>
        <strain evidence="13 14">AK7</strain>
    </source>
</reference>
<dbReference type="STRING" id="1237149.C900_02765"/>
<name>L8JV15_9BACT</name>
<comment type="similarity">
    <text evidence="10">Belongs to the ApbE family.</text>
</comment>
<dbReference type="Gene3D" id="3.10.520.10">
    <property type="entry name" value="ApbE-like domains"/>
    <property type="match status" value="1"/>
</dbReference>
<protein>
    <recommendedName>
        <fullName evidence="2 10">FAD:protein FMN transferase</fullName>
        <ecNumber evidence="1 10">2.7.1.180</ecNumber>
    </recommendedName>
    <alternativeName>
        <fullName evidence="8 10">Flavin transferase</fullName>
    </alternativeName>
</protein>
<dbReference type="GO" id="GO:0046872">
    <property type="term" value="F:metal ion binding"/>
    <property type="evidence" value="ECO:0007669"/>
    <property type="project" value="UniProtKB-UniRule"/>
</dbReference>
<keyword evidence="5 10" id="KW-0479">Metal-binding</keyword>
<feature type="binding site" evidence="11">
    <location>
        <position position="294"/>
    </location>
    <ligand>
        <name>Mg(2+)</name>
        <dbReference type="ChEBI" id="CHEBI:18420"/>
    </ligand>
</feature>
<dbReference type="PIRSF" id="PIRSF006268">
    <property type="entry name" value="ApbE"/>
    <property type="match status" value="1"/>
</dbReference>
<evidence type="ECO:0000256" key="4">
    <source>
        <dbReference type="ARBA" id="ARBA00022679"/>
    </source>
</evidence>
<dbReference type="InterPro" id="IPR003374">
    <property type="entry name" value="ApbE-like_sf"/>
</dbReference>
<sequence length="343" mass="38648">MSLRYKNIIYSVILILAVFLVWKYRQSKQTPLVAFTGKTMGPITYNVKYFDKDTRNFKPQVDSLLRIFNQSMSTYIPESEISQFNRDTAFQFGLPFFYAVLQNSRELYGLTKGAFDPTVMPLVNAWGFGPEKRMKQDSSYIDSLRQIVGFDKIKFDGSMAWKEDPRVQLDFSASAKGYGVDVVADFLTEQGVEHLFVEIGGEVIAKGKNIQLNAPWRVGVLHPDSDEINQFYIAIASLEDRAMATSGNYFNYYVVDGVKYSHTISPFTGYPIIHPLLSATVFAEDCMTADGLATAFMVMGHEKAIEMLNENPNLDAYLIYTDADGELTTYATAGIKDKINPVK</sequence>
<evidence type="ECO:0000256" key="8">
    <source>
        <dbReference type="ARBA" id="ARBA00031306"/>
    </source>
</evidence>
<dbReference type="InterPro" id="IPR024932">
    <property type="entry name" value="ApbE"/>
</dbReference>
<comment type="cofactor">
    <cofactor evidence="11">
        <name>Mg(2+)</name>
        <dbReference type="ChEBI" id="CHEBI:18420"/>
    </cofactor>
    <cofactor evidence="11">
        <name>Mn(2+)</name>
        <dbReference type="ChEBI" id="CHEBI:29035"/>
    </cofactor>
    <text evidence="11">Magnesium. Can also use manganese.</text>
</comment>
<evidence type="ECO:0000256" key="1">
    <source>
        <dbReference type="ARBA" id="ARBA00011955"/>
    </source>
</evidence>
<evidence type="ECO:0000313" key="14">
    <source>
        <dbReference type="Proteomes" id="UP000011135"/>
    </source>
</evidence>
<dbReference type="RefSeq" id="WP_009580068.1">
    <property type="nucleotide sequence ID" value="NZ_AMZN01000040.1"/>
</dbReference>
<evidence type="ECO:0000256" key="9">
    <source>
        <dbReference type="ARBA" id="ARBA00048540"/>
    </source>
</evidence>
<evidence type="ECO:0000256" key="11">
    <source>
        <dbReference type="PIRSR" id="PIRSR006268-2"/>
    </source>
</evidence>
<keyword evidence="13" id="KW-0449">Lipoprotein</keyword>
<dbReference type="EMBL" id="AMZN01000040">
    <property type="protein sequence ID" value="ELR71424.1"/>
    <property type="molecule type" value="Genomic_DNA"/>
</dbReference>
<comment type="catalytic activity">
    <reaction evidence="9 10">
        <text>L-threonyl-[protein] + FAD = FMN-L-threonyl-[protein] + AMP + H(+)</text>
        <dbReference type="Rhea" id="RHEA:36847"/>
        <dbReference type="Rhea" id="RHEA-COMP:11060"/>
        <dbReference type="Rhea" id="RHEA-COMP:11061"/>
        <dbReference type="ChEBI" id="CHEBI:15378"/>
        <dbReference type="ChEBI" id="CHEBI:30013"/>
        <dbReference type="ChEBI" id="CHEBI:57692"/>
        <dbReference type="ChEBI" id="CHEBI:74257"/>
        <dbReference type="ChEBI" id="CHEBI:456215"/>
        <dbReference type="EC" id="2.7.1.180"/>
    </reaction>
</comment>
<keyword evidence="12" id="KW-0812">Transmembrane</keyword>
<keyword evidence="7 10" id="KW-0460">Magnesium</keyword>
<evidence type="ECO:0000313" key="13">
    <source>
        <dbReference type="EMBL" id="ELR71424.1"/>
    </source>
</evidence>
<evidence type="ECO:0000256" key="3">
    <source>
        <dbReference type="ARBA" id="ARBA00022630"/>
    </source>
</evidence>
<evidence type="ECO:0000256" key="7">
    <source>
        <dbReference type="ARBA" id="ARBA00022842"/>
    </source>
</evidence>
<comment type="caution">
    <text evidence="13">The sequence shown here is derived from an EMBL/GenBank/DDBJ whole genome shotgun (WGS) entry which is preliminary data.</text>
</comment>
<keyword evidence="12" id="KW-1133">Transmembrane helix</keyword>
<evidence type="ECO:0000256" key="12">
    <source>
        <dbReference type="SAM" id="Phobius"/>
    </source>
</evidence>
<accession>L8JV15</accession>
<proteinExistence type="inferred from homology"/>
<feature type="binding site" evidence="11">
    <location>
        <position position="290"/>
    </location>
    <ligand>
        <name>Mg(2+)</name>
        <dbReference type="ChEBI" id="CHEBI:18420"/>
    </ligand>
</feature>
<feature type="binding site" evidence="11">
    <location>
        <position position="173"/>
    </location>
    <ligand>
        <name>Mg(2+)</name>
        <dbReference type="ChEBI" id="CHEBI:18420"/>
    </ligand>
</feature>
<keyword evidence="3 10" id="KW-0285">Flavoprotein</keyword>
<dbReference type="AlphaFoldDB" id="L8JV15"/>
<organism evidence="13 14">
    <name type="scientific">Fulvivirga imtechensis AK7</name>
    <dbReference type="NCBI Taxonomy" id="1237149"/>
    <lineage>
        <taxon>Bacteria</taxon>
        <taxon>Pseudomonadati</taxon>
        <taxon>Bacteroidota</taxon>
        <taxon>Cytophagia</taxon>
        <taxon>Cytophagales</taxon>
        <taxon>Fulvivirgaceae</taxon>
        <taxon>Fulvivirga</taxon>
    </lineage>
</organism>
<gene>
    <name evidence="13" type="ORF">C900_02765</name>
</gene>
<evidence type="ECO:0000256" key="2">
    <source>
        <dbReference type="ARBA" id="ARBA00016337"/>
    </source>
</evidence>
<dbReference type="PANTHER" id="PTHR30040:SF2">
    <property type="entry name" value="FAD:PROTEIN FMN TRANSFERASE"/>
    <property type="match status" value="1"/>
</dbReference>
<evidence type="ECO:0000256" key="5">
    <source>
        <dbReference type="ARBA" id="ARBA00022723"/>
    </source>
</evidence>
<dbReference type="SUPFAM" id="SSF143631">
    <property type="entry name" value="ApbE-like"/>
    <property type="match status" value="1"/>
</dbReference>
<feature type="transmembrane region" description="Helical" evidence="12">
    <location>
        <begin position="7"/>
        <end position="24"/>
    </location>
</feature>
<keyword evidence="6 10" id="KW-0274">FAD</keyword>
<dbReference type="Pfam" id="PF02424">
    <property type="entry name" value="ApbE"/>
    <property type="match status" value="1"/>
</dbReference>
<dbReference type="Proteomes" id="UP000011135">
    <property type="component" value="Unassembled WGS sequence"/>
</dbReference>
<dbReference type="GO" id="GO:0016740">
    <property type="term" value="F:transferase activity"/>
    <property type="evidence" value="ECO:0007669"/>
    <property type="project" value="UniProtKB-UniRule"/>
</dbReference>
<dbReference type="PATRIC" id="fig|1237149.3.peg.2520"/>
<dbReference type="OrthoDB" id="9778595at2"/>
<dbReference type="PANTHER" id="PTHR30040">
    <property type="entry name" value="THIAMINE BIOSYNTHESIS LIPOPROTEIN APBE"/>
    <property type="match status" value="1"/>
</dbReference>